<dbReference type="EMBL" id="VUJU01004030">
    <property type="protein sequence ID" value="KAF0755749.1"/>
    <property type="molecule type" value="Genomic_DNA"/>
</dbReference>
<keyword evidence="1" id="KW-0812">Transmembrane</keyword>
<dbReference type="OrthoDB" id="10454425at2759"/>
<comment type="caution">
    <text evidence="2">The sequence shown here is derived from an EMBL/GenBank/DDBJ whole genome shotgun (WGS) entry which is preliminary data.</text>
</comment>
<accession>A0A6G0YHC6</accession>
<organism evidence="2 3">
    <name type="scientific">Aphis craccivora</name>
    <name type="common">Cowpea aphid</name>
    <dbReference type="NCBI Taxonomy" id="307492"/>
    <lineage>
        <taxon>Eukaryota</taxon>
        <taxon>Metazoa</taxon>
        <taxon>Ecdysozoa</taxon>
        <taxon>Arthropoda</taxon>
        <taxon>Hexapoda</taxon>
        <taxon>Insecta</taxon>
        <taxon>Pterygota</taxon>
        <taxon>Neoptera</taxon>
        <taxon>Paraneoptera</taxon>
        <taxon>Hemiptera</taxon>
        <taxon>Sternorrhyncha</taxon>
        <taxon>Aphidomorpha</taxon>
        <taxon>Aphidoidea</taxon>
        <taxon>Aphididae</taxon>
        <taxon>Aphidini</taxon>
        <taxon>Aphis</taxon>
        <taxon>Aphis</taxon>
    </lineage>
</organism>
<evidence type="ECO:0000313" key="2">
    <source>
        <dbReference type="EMBL" id="KAF0755749.1"/>
    </source>
</evidence>
<dbReference type="AlphaFoldDB" id="A0A6G0YHC6"/>
<keyword evidence="1" id="KW-0472">Membrane</keyword>
<name>A0A6G0YHC6_APHCR</name>
<proteinExistence type="predicted"/>
<keyword evidence="1" id="KW-1133">Transmembrane helix</keyword>
<gene>
    <name evidence="2" type="ORF">FWK35_00033589</name>
</gene>
<evidence type="ECO:0000256" key="1">
    <source>
        <dbReference type="SAM" id="Phobius"/>
    </source>
</evidence>
<feature type="transmembrane region" description="Helical" evidence="1">
    <location>
        <begin position="51"/>
        <end position="70"/>
    </location>
</feature>
<keyword evidence="3" id="KW-1185">Reference proteome</keyword>
<dbReference type="Proteomes" id="UP000478052">
    <property type="component" value="Unassembled WGS sequence"/>
</dbReference>
<evidence type="ECO:0000313" key="3">
    <source>
        <dbReference type="Proteomes" id="UP000478052"/>
    </source>
</evidence>
<reference evidence="2 3" key="1">
    <citation type="submission" date="2019-08" db="EMBL/GenBank/DDBJ databases">
        <title>Whole genome of Aphis craccivora.</title>
        <authorList>
            <person name="Voronova N.V."/>
            <person name="Shulinski R.S."/>
            <person name="Bandarenka Y.V."/>
            <person name="Zhorov D.G."/>
            <person name="Warner D."/>
        </authorList>
    </citation>
    <scope>NUCLEOTIDE SEQUENCE [LARGE SCALE GENOMIC DNA]</scope>
    <source>
        <strain evidence="2">180601</strain>
        <tissue evidence="2">Whole Body</tissue>
    </source>
</reference>
<sequence length="175" mass="19065">MSIIIGRWTIELTVYKGLSDQQWSSVHQRPYTSFVETPQDSNKPVKYKINMQFQVSFALIAMIVCFVAAAEEAKSASTKSVDSKSATDRSKRGLYAPLVTSPYAPAYAAPYAAPYTAPYAATYAAPYAAPYVAPYAAPYAAPYVASPYAVAPYTSSYVSSYGAYPYGYASPYGFY</sequence>
<protein>
    <submittedName>
        <fullName evidence="2">Vitelline membrane protein Vm26Ab-like</fullName>
    </submittedName>
</protein>